<reference evidence="5" key="1">
    <citation type="submission" date="2018-11" db="EMBL/GenBank/DDBJ databases">
        <authorList>
            <person name="Alioto T."/>
            <person name="Alioto T."/>
        </authorList>
    </citation>
    <scope>NUCLEOTIDE SEQUENCE</scope>
</reference>
<dbReference type="GO" id="GO:0031396">
    <property type="term" value="P:regulation of protein ubiquitination"/>
    <property type="evidence" value="ECO:0007669"/>
    <property type="project" value="InterPro"/>
</dbReference>
<dbReference type="InterPro" id="IPR001487">
    <property type="entry name" value="Bromodomain"/>
</dbReference>
<feature type="region of interest" description="Disordered" evidence="3">
    <location>
        <begin position="122"/>
        <end position="148"/>
    </location>
</feature>
<dbReference type="OrthoDB" id="8633268at2759"/>
<dbReference type="PANTHER" id="PTHR14382">
    <property type="entry name" value="MDM2-BINDING PROTEIN"/>
    <property type="match status" value="1"/>
</dbReference>
<evidence type="ECO:0000256" key="2">
    <source>
        <dbReference type="PROSITE-ProRule" id="PRU00035"/>
    </source>
</evidence>
<dbReference type="PRINTS" id="PR00503">
    <property type="entry name" value="BROMODOMAIN"/>
</dbReference>
<dbReference type="InterPro" id="IPR039061">
    <property type="entry name" value="MTBP"/>
</dbReference>
<evidence type="ECO:0000313" key="5">
    <source>
        <dbReference type="EMBL" id="VDH92696.1"/>
    </source>
</evidence>
<feature type="compositionally biased region" description="Polar residues" evidence="3">
    <location>
        <begin position="185"/>
        <end position="204"/>
    </location>
</feature>
<keyword evidence="6" id="KW-1185">Reference proteome</keyword>
<evidence type="ECO:0000259" key="4">
    <source>
        <dbReference type="PROSITE" id="PS50014"/>
    </source>
</evidence>
<dbReference type="Pfam" id="PF00439">
    <property type="entry name" value="Bromodomain"/>
    <property type="match status" value="1"/>
</dbReference>
<dbReference type="AlphaFoldDB" id="A0A8B6BLL6"/>
<accession>A0A8B6BLL6</accession>
<dbReference type="InterPro" id="IPR029418">
    <property type="entry name" value="MTBP_C"/>
</dbReference>
<name>A0A8B6BLL6_MYTGA</name>
<feature type="region of interest" description="Disordered" evidence="3">
    <location>
        <begin position="160"/>
        <end position="221"/>
    </location>
</feature>
<dbReference type="PROSITE" id="PS50014">
    <property type="entry name" value="BROMODOMAIN_2"/>
    <property type="match status" value="1"/>
</dbReference>
<gene>
    <name evidence="5" type="ORF">MGAL_10B058282</name>
</gene>
<dbReference type="PANTHER" id="PTHR14382:SF1">
    <property type="entry name" value="MDM2-BINDING PROTEIN"/>
    <property type="match status" value="1"/>
</dbReference>
<evidence type="ECO:0000256" key="1">
    <source>
        <dbReference type="ARBA" id="ARBA00023117"/>
    </source>
</evidence>
<dbReference type="EMBL" id="UYJE01000365">
    <property type="protein sequence ID" value="VDH92696.1"/>
    <property type="molecule type" value="Genomic_DNA"/>
</dbReference>
<dbReference type="Proteomes" id="UP000596742">
    <property type="component" value="Unassembled WGS sequence"/>
</dbReference>
<dbReference type="InterPro" id="IPR036427">
    <property type="entry name" value="Bromodomain-like_sf"/>
</dbReference>
<keyword evidence="1 2" id="KW-0103">Bromodomain</keyword>
<dbReference type="Pfam" id="PF14920">
    <property type="entry name" value="MTBP_C"/>
    <property type="match status" value="1"/>
</dbReference>
<sequence>MKLVDDLLSEKHQSYMWPFYQPVDQTALGLYDYFEIVKKPMDLSTIKNNLECCLYKSVDEFMPSTIDITGFLKLFQQDGNPAATKLSPVRKRKSLAVTQGNHWKKFCSLNLQDDEEFSKAKHLLSPTRRSPRKKVKGDLNTSLPSTSFAKPSTAIDKLKLSEAAGSKRRHSVGDAHIKKGKENSGRMSLSSANDSLNMSASLDDSISSQRQKESRSERHKRRLEEIVHGVLKQQGVDKDSSIYQACATKLFKVTKLFVMDLPTSQNLKEEMKNIAESQVQQVINLESRRQSIGAAKK</sequence>
<feature type="domain" description="Bromo" evidence="4">
    <location>
        <begin position="11"/>
        <end position="62"/>
    </location>
</feature>
<evidence type="ECO:0000256" key="3">
    <source>
        <dbReference type="SAM" id="MobiDB-lite"/>
    </source>
</evidence>
<feature type="compositionally biased region" description="Polar residues" evidence="3">
    <location>
        <begin position="139"/>
        <end position="148"/>
    </location>
</feature>
<dbReference type="GO" id="GO:0007089">
    <property type="term" value="P:traversing start control point of mitotic cell cycle"/>
    <property type="evidence" value="ECO:0007669"/>
    <property type="project" value="TreeGrafter"/>
</dbReference>
<evidence type="ECO:0000313" key="6">
    <source>
        <dbReference type="Proteomes" id="UP000596742"/>
    </source>
</evidence>
<organism evidence="5 6">
    <name type="scientific">Mytilus galloprovincialis</name>
    <name type="common">Mediterranean mussel</name>
    <dbReference type="NCBI Taxonomy" id="29158"/>
    <lineage>
        <taxon>Eukaryota</taxon>
        <taxon>Metazoa</taxon>
        <taxon>Spiralia</taxon>
        <taxon>Lophotrochozoa</taxon>
        <taxon>Mollusca</taxon>
        <taxon>Bivalvia</taxon>
        <taxon>Autobranchia</taxon>
        <taxon>Pteriomorphia</taxon>
        <taxon>Mytilida</taxon>
        <taxon>Mytiloidea</taxon>
        <taxon>Mytilidae</taxon>
        <taxon>Mytilinae</taxon>
        <taxon>Mytilus</taxon>
    </lineage>
</organism>
<protein>
    <recommendedName>
        <fullName evidence="4">Bromo domain-containing protein</fullName>
    </recommendedName>
</protein>
<dbReference type="GO" id="GO:0034501">
    <property type="term" value="P:protein localization to kinetochore"/>
    <property type="evidence" value="ECO:0007669"/>
    <property type="project" value="TreeGrafter"/>
</dbReference>
<dbReference type="SUPFAM" id="SSF47370">
    <property type="entry name" value="Bromodomain"/>
    <property type="match status" value="1"/>
</dbReference>
<dbReference type="SMART" id="SM00297">
    <property type="entry name" value="BROMO"/>
    <property type="match status" value="1"/>
</dbReference>
<proteinExistence type="predicted"/>
<comment type="caution">
    <text evidence="5">The sequence shown here is derived from an EMBL/GenBank/DDBJ whole genome shotgun (WGS) entry which is preliminary data.</text>
</comment>
<feature type="compositionally biased region" description="Basic and acidic residues" evidence="3">
    <location>
        <begin position="210"/>
        <end position="221"/>
    </location>
</feature>
<dbReference type="Gene3D" id="1.20.920.10">
    <property type="entry name" value="Bromodomain-like"/>
    <property type="match status" value="1"/>
</dbReference>
<feature type="compositionally biased region" description="Basic and acidic residues" evidence="3">
    <location>
        <begin position="171"/>
        <end position="184"/>
    </location>
</feature>
<dbReference type="GO" id="GO:0000776">
    <property type="term" value="C:kinetochore"/>
    <property type="evidence" value="ECO:0007669"/>
    <property type="project" value="TreeGrafter"/>
</dbReference>